<evidence type="ECO:0000259" key="4">
    <source>
        <dbReference type="Pfam" id="PF23232"/>
    </source>
</evidence>
<feature type="region of interest" description="Disordered" evidence="1">
    <location>
        <begin position="761"/>
        <end position="801"/>
    </location>
</feature>
<accession>A0ABR0HZG8</accession>
<reference evidence="5 6" key="1">
    <citation type="journal article" date="2023" name="bioRxiv">
        <title>High-quality genome assemblies of four members of thePodospora anserinaspecies complex.</title>
        <authorList>
            <person name="Ament-Velasquez S.L."/>
            <person name="Vogan A.A."/>
            <person name="Wallerman O."/>
            <person name="Hartmann F."/>
            <person name="Gautier V."/>
            <person name="Silar P."/>
            <person name="Giraud T."/>
            <person name="Johannesson H."/>
        </authorList>
    </citation>
    <scope>NUCLEOTIDE SEQUENCE [LARGE SCALE GENOMIC DNA]</scope>
    <source>
        <strain evidence="5 6">CBS 411.78</strain>
    </source>
</reference>
<dbReference type="RefSeq" id="XP_062770657.1">
    <property type="nucleotide sequence ID" value="XM_062907689.1"/>
</dbReference>
<dbReference type="Pfam" id="PF00004">
    <property type="entry name" value="AAA"/>
    <property type="match status" value="1"/>
</dbReference>
<dbReference type="Proteomes" id="UP001326199">
    <property type="component" value="Unassembled WGS sequence"/>
</dbReference>
<feature type="compositionally biased region" description="Acidic residues" evidence="1">
    <location>
        <begin position="772"/>
        <end position="790"/>
    </location>
</feature>
<dbReference type="Pfam" id="PF23232">
    <property type="entry name" value="AAA_lid_13"/>
    <property type="match status" value="1"/>
</dbReference>
<feature type="compositionally biased region" description="Basic and acidic residues" evidence="1">
    <location>
        <begin position="761"/>
        <end position="771"/>
    </location>
</feature>
<evidence type="ECO:0008006" key="7">
    <source>
        <dbReference type="Google" id="ProtNLM"/>
    </source>
</evidence>
<dbReference type="Pfam" id="PF22942">
    <property type="entry name" value="DUF7025"/>
    <property type="match status" value="1"/>
</dbReference>
<sequence length="853" mass="97027">MDEIEDVSYACSVASFENIGHPTPATNPADEKDNAVVYTTIAINEHGKITSTHNGKPPPPSPPPTNHLDPTAPVVEILTTITTPSPHNNRQQAMMMNLHRPQSYPYRTPDMEDEDNDLPPPDLIPSMMGDLPNNAFGFGKKKEMVIHSPYLRSALSAVVQYYPGFEVIQRGTVLRIAEPYQVLAHHWGELEEYKTSQPDCHDGRYAATTAAHIDVLLTFLADLYGPGLDDEKKRWEKGRATYSRFWCLLKPGSVVYREKDGEWTGCVVSGINFLRAAGSVEGVGSDGMLVYMWGIAYKKGLMRREMIQRIIWPWGGERDITSLPVVPERWVKGGVRGQRVEMGRRYWGLAGGVSYREYEGYLGGGRTKEMIKGKVIVDPEGYERFSEQSPHHRIATPKFAPRWDQQHTPARQDRLPQMLSRCSCAVCNSSRGKQEPSPWAGFDDLDPRSSPLPRNEEIYFMVIGPLIPAFILKERRWAHIRTSSLHHITPSPTPFNHLVLDPATKQTLKAVITPFSSPPSSPSQIYPWPSDIIPDKGLGRIFLLHGPPGVGKTLTAEVSSLLTRRPLLPLTPADLPPSPSEIETSLSYYLTLSERFGALVLIDEADVYLERRQSKDLRRNSLVSVFLRALEYYKGVMMLTTNRVEMFDDAFTSRIHVALHYKELDEEQRGRVWEVGFDRLERESNGRVVVHTAAREWVKGKEMRELGWNGREIRNGLQTAVALAEFEANEKGVVGRVVVKEGHLKTVGGLSRGFREYMRERKGGLENREDKDEGEDEEDEEEEEEEEEKEGDPIQKLPIDHPLRQPEYQFQLYLLEQQSVRTQWRIKLDKSKNSPAMLNGRVYDDWEEEYHHR</sequence>
<feature type="domain" description="DUF7025" evidence="3">
    <location>
        <begin position="236"/>
        <end position="329"/>
    </location>
</feature>
<feature type="region of interest" description="Disordered" evidence="1">
    <location>
        <begin position="48"/>
        <end position="68"/>
    </location>
</feature>
<dbReference type="InterPro" id="IPR054289">
    <property type="entry name" value="DUF7025"/>
</dbReference>
<dbReference type="Gene3D" id="3.40.50.300">
    <property type="entry name" value="P-loop containing nucleotide triphosphate hydrolases"/>
    <property type="match status" value="1"/>
</dbReference>
<feature type="domain" description="ATPase AAA-type core" evidence="2">
    <location>
        <begin position="543"/>
        <end position="658"/>
    </location>
</feature>
<dbReference type="InterPro" id="IPR027417">
    <property type="entry name" value="P-loop_NTPase"/>
</dbReference>
<evidence type="ECO:0000256" key="1">
    <source>
        <dbReference type="SAM" id="MobiDB-lite"/>
    </source>
</evidence>
<organism evidence="5 6">
    <name type="scientific">Podospora pseudopauciseta</name>
    <dbReference type="NCBI Taxonomy" id="2093780"/>
    <lineage>
        <taxon>Eukaryota</taxon>
        <taxon>Fungi</taxon>
        <taxon>Dikarya</taxon>
        <taxon>Ascomycota</taxon>
        <taxon>Pezizomycotina</taxon>
        <taxon>Sordariomycetes</taxon>
        <taxon>Sordariomycetidae</taxon>
        <taxon>Sordariales</taxon>
        <taxon>Podosporaceae</taxon>
        <taxon>Podospora</taxon>
    </lineage>
</organism>
<dbReference type="EMBL" id="JAFFHB010000001">
    <property type="protein sequence ID" value="KAK4673335.1"/>
    <property type="molecule type" value="Genomic_DNA"/>
</dbReference>
<dbReference type="PANTHER" id="PTHR46411">
    <property type="entry name" value="FAMILY ATPASE, PUTATIVE-RELATED"/>
    <property type="match status" value="1"/>
</dbReference>
<name>A0ABR0HZG8_9PEZI</name>
<keyword evidence="6" id="KW-1185">Reference proteome</keyword>
<gene>
    <name evidence="5" type="ORF">QC763_111010</name>
</gene>
<dbReference type="InterPro" id="IPR056599">
    <property type="entry name" value="AAA_lid_fung"/>
</dbReference>
<feature type="compositionally biased region" description="Pro residues" evidence="1">
    <location>
        <begin position="56"/>
        <end position="65"/>
    </location>
</feature>
<evidence type="ECO:0000259" key="2">
    <source>
        <dbReference type="Pfam" id="PF00004"/>
    </source>
</evidence>
<evidence type="ECO:0000259" key="3">
    <source>
        <dbReference type="Pfam" id="PF22942"/>
    </source>
</evidence>
<evidence type="ECO:0000313" key="6">
    <source>
        <dbReference type="Proteomes" id="UP001326199"/>
    </source>
</evidence>
<dbReference type="GeneID" id="87928032"/>
<dbReference type="InterPro" id="IPR003959">
    <property type="entry name" value="ATPase_AAA_core"/>
</dbReference>
<protein>
    <recommendedName>
        <fullName evidence="7">AAA+ ATPase domain-containing protein</fullName>
    </recommendedName>
</protein>
<comment type="caution">
    <text evidence="5">The sequence shown here is derived from an EMBL/GenBank/DDBJ whole genome shotgun (WGS) entry which is preliminary data.</text>
</comment>
<feature type="domain" description="AAA+ ATPase lid" evidence="4">
    <location>
        <begin position="664"/>
        <end position="762"/>
    </location>
</feature>
<proteinExistence type="predicted"/>
<dbReference type="PANTHER" id="PTHR46411:SF2">
    <property type="entry name" value="AAA+ ATPASE DOMAIN-CONTAINING PROTEIN"/>
    <property type="match status" value="1"/>
</dbReference>
<evidence type="ECO:0000313" key="5">
    <source>
        <dbReference type="EMBL" id="KAK4673335.1"/>
    </source>
</evidence>
<dbReference type="SUPFAM" id="SSF52540">
    <property type="entry name" value="P-loop containing nucleoside triphosphate hydrolases"/>
    <property type="match status" value="1"/>
</dbReference>